<dbReference type="Proteomes" id="UP000824533">
    <property type="component" value="Linkage Group LG01"/>
</dbReference>
<protein>
    <submittedName>
        <fullName evidence="1">Uncharacterized protein</fullName>
    </submittedName>
</protein>
<accession>A0ACC1DKX7</accession>
<sequence>MSCHVPKNNSDVIVTYSGHAEANFEPEKYFQNTTLKSIITSTTSQITTNKERIKIFVPEYIINRAMSTTDYPFTEEDDVVFIPNEKAAIPRYGDEFPSRNKMRIEDLMKKSVGDIINDQNIRIESNTEAPKDIFFISGKNNENIETSTKTRKTETKIESRRSGKETLKLDCRNLDCNNTISSVCGGKYEHREWRYRIFLNDCYFRKVNCAFKYPENRYKLVLLEKCKNTGAHVQRPAMIYNPSPPAYVKQAIKLNSTRRNLISRRSETRDIDGQACSHACPITCPEDYEPECAVSSNGNQRVFLNHCKLDYNSCTFGVVWYKRPLSECVGGRKADMRQNRAFIGWMQRVGIVDNKGRLVLS</sequence>
<organism evidence="1 2">
    <name type="scientific">Dendrolimus kikuchii</name>
    <dbReference type="NCBI Taxonomy" id="765133"/>
    <lineage>
        <taxon>Eukaryota</taxon>
        <taxon>Metazoa</taxon>
        <taxon>Ecdysozoa</taxon>
        <taxon>Arthropoda</taxon>
        <taxon>Hexapoda</taxon>
        <taxon>Insecta</taxon>
        <taxon>Pterygota</taxon>
        <taxon>Neoptera</taxon>
        <taxon>Endopterygota</taxon>
        <taxon>Lepidoptera</taxon>
        <taxon>Glossata</taxon>
        <taxon>Ditrysia</taxon>
        <taxon>Bombycoidea</taxon>
        <taxon>Lasiocampidae</taxon>
        <taxon>Dendrolimus</taxon>
    </lineage>
</organism>
<dbReference type="EMBL" id="CM034387">
    <property type="protein sequence ID" value="KAJ0184201.1"/>
    <property type="molecule type" value="Genomic_DNA"/>
</dbReference>
<evidence type="ECO:0000313" key="1">
    <source>
        <dbReference type="EMBL" id="KAJ0184201.1"/>
    </source>
</evidence>
<name>A0ACC1DKX7_9NEOP</name>
<proteinExistence type="predicted"/>
<evidence type="ECO:0000313" key="2">
    <source>
        <dbReference type="Proteomes" id="UP000824533"/>
    </source>
</evidence>
<gene>
    <name evidence="1" type="ORF">K1T71_000624</name>
</gene>
<keyword evidence="2" id="KW-1185">Reference proteome</keyword>
<reference evidence="1 2" key="1">
    <citation type="journal article" date="2021" name="Front. Genet.">
        <title>Chromosome-Level Genome Assembly Reveals Significant Gene Expansion in the Toll and IMD Signaling Pathways of Dendrolimus kikuchii.</title>
        <authorList>
            <person name="Zhou J."/>
            <person name="Wu P."/>
            <person name="Xiong Z."/>
            <person name="Liu N."/>
            <person name="Zhao N."/>
            <person name="Ji M."/>
            <person name="Qiu Y."/>
            <person name="Yang B."/>
        </authorList>
    </citation>
    <scope>NUCLEOTIDE SEQUENCE [LARGE SCALE GENOMIC DNA]</scope>
    <source>
        <strain evidence="1">Ann1</strain>
    </source>
</reference>
<comment type="caution">
    <text evidence="1">The sequence shown here is derived from an EMBL/GenBank/DDBJ whole genome shotgun (WGS) entry which is preliminary data.</text>
</comment>